<evidence type="ECO:0000256" key="1">
    <source>
        <dbReference type="SAM" id="SignalP"/>
    </source>
</evidence>
<feature type="chain" id="PRO_5016873199" description="DUF3857 domain-containing protein" evidence="1">
    <location>
        <begin position="22"/>
        <end position="637"/>
    </location>
</feature>
<dbReference type="Pfam" id="PF12969">
    <property type="entry name" value="DUF3857"/>
    <property type="match status" value="1"/>
</dbReference>
<gene>
    <name evidence="3" type="ORF">DR864_26815</name>
</gene>
<reference evidence="3 4" key="1">
    <citation type="submission" date="2018-07" db="EMBL/GenBank/DDBJ databases">
        <title>Genome sequencing of Runella.</title>
        <authorList>
            <person name="Baek M.-G."/>
            <person name="Yi H."/>
        </authorList>
    </citation>
    <scope>NUCLEOTIDE SEQUENCE [LARGE SCALE GENOMIC DNA]</scope>
    <source>
        <strain evidence="3 4">HYN0085</strain>
    </source>
</reference>
<dbReference type="Gene3D" id="2.60.40.3140">
    <property type="match status" value="1"/>
</dbReference>
<dbReference type="EMBL" id="CP030850">
    <property type="protein sequence ID" value="AXE21089.1"/>
    <property type="molecule type" value="Genomic_DNA"/>
</dbReference>
<dbReference type="OrthoDB" id="8595007at2"/>
<dbReference type="Proteomes" id="UP000251993">
    <property type="component" value="Chromosome"/>
</dbReference>
<keyword evidence="4" id="KW-1185">Reference proteome</keyword>
<dbReference type="InterPro" id="IPR024618">
    <property type="entry name" value="DUF3857"/>
</dbReference>
<feature type="domain" description="DUF3857" evidence="2">
    <location>
        <begin position="53"/>
        <end position="217"/>
    </location>
</feature>
<dbReference type="AlphaFoldDB" id="A0A344TR18"/>
<name>A0A344TR18_9BACT</name>
<dbReference type="Gene3D" id="3.10.620.30">
    <property type="match status" value="1"/>
</dbReference>
<evidence type="ECO:0000313" key="3">
    <source>
        <dbReference type="EMBL" id="AXE21089.1"/>
    </source>
</evidence>
<sequence>MILKKRILAVLLLLGDVSLQAQNYAVSLVPAELREKAHSVVRFYQTEFNVKDAGQATTKITGAVTVLDEKGATQAAIVIPYNKFTRVNDIEAQLFDAKGEKIKRLKRSEIENYSTSSGDNSIEDSFVKIALLRHISYPYTVAFSYEYTTRNMMFYPTWEAILNNEEGTSVEKSSFVVSMPKGLKLRYLEQNMQAKANVTTQEERMVYTWEVNNLKAIEAEPYAAELSRLLPCVYTGPTEFAVDDYRGNLSSWADLGKFYGELNKERYTLPAQTVSMLKEKVKTLKSTPEKIRFIYEYLQGSTRYVSIQLGIGGWQSMKAEEVAAKGYGDCKALTTYMKAMLHEVGINSYLALVRAGADESDILVDFPSFQFNHVFLCVPTEKDTVWLECTDQHNPYGYLGSFTEDRHVVLVTEEGGRLVKTPVYKASENQQYRTASVKINENAEGVVEMTTLYTGLQQEEHSGALHALNAEDQKRRLLQSITLPTVEIQKFSFKEEPTLLPSVEEKVQLFARNVGNKSGTRMFITPNLLNQTRTVPSANPARKYDFQIISNYTDTDSICFEVPKGYTFEYLPEPVKIVSKFGHYEATVSLDGERIVYLRRMTMYKGNYAAAEFNAWVDFRKKVVKADKNQLVLVAKP</sequence>
<dbReference type="Gene3D" id="2.60.120.1130">
    <property type="match status" value="1"/>
</dbReference>
<proteinExistence type="predicted"/>
<dbReference type="InterPro" id="IPR038765">
    <property type="entry name" value="Papain-like_cys_pep_sf"/>
</dbReference>
<protein>
    <recommendedName>
        <fullName evidence="2">DUF3857 domain-containing protein</fullName>
    </recommendedName>
</protein>
<organism evidence="3 4">
    <name type="scientific">Runella rosea</name>
    <dbReference type="NCBI Taxonomy" id="2259595"/>
    <lineage>
        <taxon>Bacteria</taxon>
        <taxon>Pseudomonadati</taxon>
        <taxon>Bacteroidota</taxon>
        <taxon>Cytophagia</taxon>
        <taxon>Cytophagales</taxon>
        <taxon>Spirosomataceae</taxon>
        <taxon>Runella</taxon>
    </lineage>
</organism>
<dbReference type="KEGG" id="run:DR864_26815"/>
<dbReference type="SUPFAM" id="SSF54001">
    <property type="entry name" value="Cysteine proteinases"/>
    <property type="match status" value="1"/>
</dbReference>
<feature type="signal peptide" evidence="1">
    <location>
        <begin position="1"/>
        <end position="21"/>
    </location>
</feature>
<evidence type="ECO:0000259" key="2">
    <source>
        <dbReference type="Pfam" id="PF12969"/>
    </source>
</evidence>
<evidence type="ECO:0000313" key="4">
    <source>
        <dbReference type="Proteomes" id="UP000251993"/>
    </source>
</evidence>
<accession>A0A344TR18</accession>
<dbReference type="RefSeq" id="WP_114069851.1">
    <property type="nucleotide sequence ID" value="NZ_CP030850.1"/>
</dbReference>
<keyword evidence="1" id="KW-0732">Signal</keyword>